<evidence type="ECO:0000313" key="2">
    <source>
        <dbReference type="EMBL" id="AHB50365.1"/>
    </source>
</evidence>
<evidence type="ECO:0000256" key="1">
    <source>
        <dbReference type="SAM" id="Phobius"/>
    </source>
</evidence>
<dbReference type="AlphaFoldDB" id="V5SJV1"/>
<accession>V5SJV1</accession>
<dbReference type="EMBL" id="CP006912">
    <property type="protein sequence ID" value="AHB50365.1"/>
    <property type="molecule type" value="Genomic_DNA"/>
</dbReference>
<dbReference type="HOGENOM" id="CLU_157421_0_0_5"/>
<gene>
    <name evidence="2" type="ORF">W911_14880</name>
</gene>
<evidence type="ECO:0000313" key="3">
    <source>
        <dbReference type="Proteomes" id="UP000018542"/>
    </source>
</evidence>
<keyword evidence="3" id="KW-1185">Reference proteome</keyword>
<reference evidence="2 3" key="1">
    <citation type="journal article" date="2014" name="Genome Announc.">
        <title>Complete Genome Sequence of Hyphomicrobium nitrativorans Strain NL23, a Denitrifying Bacterium Isolated from Biofilm of a Methanol-Fed Denitrification System Treating Seawater at the Montreal Biodome.</title>
        <authorList>
            <person name="Martineau C."/>
            <person name="Villeneuve C."/>
            <person name="Mauffrey F."/>
            <person name="Villemur R."/>
        </authorList>
    </citation>
    <scope>NUCLEOTIDE SEQUENCE [LARGE SCALE GENOMIC DNA]</scope>
    <source>
        <strain evidence="2">NL23</strain>
    </source>
</reference>
<dbReference type="RefSeq" id="WP_023788283.1">
    <property type="nucleotide sequence ID" value="NC_022997.1"/>
</dbReference>
<organism evidence="2 3">
    <name type="scientific">Hyphomicrobium nitrativorans NL23</name>
    <dbReference type="NCBI Taxonomy" id="1029756"/>
    <lineage>
        <taxon>Bacteria</taxon>
        <taxon>Pseudomonadati</taxon>
        <taxon>Pseudomonadota</taxon>
        <taxon>Alphaproteobacteria</taxon>
        <taxon>Hyphomicrobiales</taxon>
        <taxon>Hyphomicrobiaceae</taxon>
        <taxon>Hyphomicrobium</taxon>
    </lineage>
</organism>
<feature type="transmembrane region" description="Helical" evidence="1">
    <location>
        <begin position="12"/>
        <end position="29"/>
    </location>
</feature>
<keyword evidence="1" id="KW-1133">Transmembrane helix</keyword>
<dbReference type="OrthoDB" id="7933394at2"/>
<sequence length="95" mass="10284">MIAINSFDPLTLVLIAALNPATIVVAFLMGRRADQWQKLPVVAFAASIVGFILYWLSGQVGLVKVHALGGEAALFTLQFAFGLVWALVGYVLRPR</sequence>
<feature type="transmembrane region" description="Helical" evidence="1">
    <location>
        <begin position="72"/>
        <end position="92"/>
    </location>
</feature>
<protein>
    <submittedName>
        <fullName evidence="2">Uncharacterized protein</fullName>
    </submittedName>
</protein>
<dbReference type="PATRIC" id="fig|1029756.8.peg.3099"/>
<name>V5SJV1_9HYPH</name>
<feature type="transmembrane region" description="Helical" evidence="1">
    <location>
        <begin position="41"/>
        <end position="60"/>
    </location>
</feature>
<proteinExistence type="predicted"/>
<dbReference type="Proteomes" id="UP000018542">
    <property type="component" value="Chromosome"/>
</dbReference>
<dbReference type="KEGG" id="hni:W911_14880"/>
<keyword evidence="1" id="KW-0472">Membrane</keyword>
<dbReference type="STRING" id="1029756.W911_14880"/>
<keyword evidence="1" id="KW-0812">Transmembrane</keyword>